<dbReference type="Pfam" id="PF11967">
    <property type="entry name" value="RecO_N"/>
    <property type="match status" value="1"/>
</dbReference>
<dbReference type="HAMAP" id="MF_00201">
    <property type="entry name" value="RecO"/>
    <property type="match status" value="1"/>
</dbReference>
<dbReference type="RefSeq" id="WP_236457813.1">
    <property type="nucleotide sequence ID" value="NZ_CBCSGE010000005.1"/>
</dbReference>
<keyword evidence="3 4" id="KW-0234">DNA repair</keyword>
<evidence type="ECO:0000256" key="1">
    <source>
        <dbReference type="ARBA" id="ARBA00022763"/>
    </source>
</evidence>
<keyword evidence="7" id="KW-1185">Reference proteome</keyword>
<keyword evidence="1 4" id="KW-0227">DNA damage</keyword>
<organism evidence="6 7">
    <name type="scientific">Flavobacterium jumunjinense</name>
    <dbReference type="NCBI Taxonomy" id="998845"/>
    <lineage>
        <taxon>Bacteria</taxon>
        <taxon>Pseudomonadati</taxon>
        <taxon>Bacteroidota</taxon>
        <taxon>Flavobacteriia</taxon>
        <taxon>Flavobacteriales</taxon>
        <taxon>Flavobacteriaceae</taxon>
        <taxon>Flavobacterium</taxon>
    </lineage>
</organism>
<evidence type="ECO:0000313" key="7">
    <source>
        <dbReference type="Proteomes" id="UP001589607"/>
    </source>
</evidence>
<accession>A0ABV5GPJ0</accession>
<sequence length="237" mass="27665">MLVKTKAIVISSLKYQEKSLIVKCLTKSDGIKSYFVNNAFTGKNNKQKNSLFQPLNQIEIEANHKNKGTLERFKEIKIINPYQSIYLNIEKTTITLFLSEILHNILKEEGKSEELHLFLEVALQWFDNHDEIANFHLILLLQITKYLGVYPQNNIEANIFFDISEGIFVSSQTISALSFEETTLFKRLMNLKLDDNQKVFSVSQRQLLLKILMQYYSFNIENFRQPKSLQVLKEVFS</sequence>
<comment type="function">
    <text evidence="4">Involved in DNA repair and RecF pathway recombination.</text>
</comment>
<proteinExistence type="inferred from homology"/>
<dbReference type="SUPFAM" id="SSF57863">
    <property type="entry name" value="ArfGap/RecO-like zinc finger"/>
    <property type="match status" value="1"/>
</dbReference>
<reference evidence="6 7" key="1">
    <citation type="submission" date="2024-09" db="EMBL/GenBank/DDBJ databases">
        <authorList>
            <person name="Sun Q."/>
            <person name="Mori K."/>
        </authorList>
    </citation>
    <scope>NUCLEOTIDE SEQUENCE [LARGE SCALE GENOMIC DNA]</scope>
    <source>
        <strain evidence="6 7">CECT 7955</strain>
    </source>
</reference>
<protein>
    <recommendedName>
        <fullName evidence="4">DNA repair protein RecO</fullName>
    </recommendedName>
    <alternativeName>
        <fullName evidence="4">Recombination protein O</fullName>
    </alternativeName>
</protein>
<keyword evidence="2 4" id="KW-0233">DNA recombination</keyword>
<comment type="caution">
    <text evidence="6">The sequence shown here is derived from an EMBL/GenBank/DDBJ whole genome shotgun (WGS) entry which is preliminary data.</text>
</comment>
<dbReference type="InterPro" id="IPR037278">
    <property type="entry name" value="ARFGAP/RecO"/>
</dbReference>
<gene>
    <name evidence="4 6" type="primary">recO</name>
    <name evidence="6" type="ORF">ACFFVF_12145</name>
</gene>
<name>A0ABV5GPJ0_9FLAO</name>
<dbReference type="EMBL" id="JBHMEY010000042">
    <property type="protein sequence ID" value="MFB9097271.1"/>
    <property type="molecule type" value="Genomic_DNA"/>
</dbReference>
<dbReference type="NCBIfam" id="TIGR00613">
    <property type="entry name" value="reco"/>
    <property type="match status" value="1"/>
</dbReference>
<dbReference type="InterPro" id="IPR003717">
    <property type="entry name" value="RecO"/>
</dbReference>
<comment type="similarity">
    <text evidence="4">Belongs to the RecO family.</text>
</comment>
<evidence type="ECO:0000256" key="3">
    <source>
        <dbReference type="ARBA" id="ARBA00023204"/>
    </source>
</evidence>
<dbReference type="Gene3D" id="2.40.50.140">
    <property type="entry name" value="Nucleic acid-binding proteins"/>
    <property type="match status" value="1"/>
</dbReference>
<dbReference type="PANTHER" id="PTHR33991">
    <property type="entry name" value="DNA REPAIR PROTEIN RECO"/>
    <property type="match status" value="1"/>
</dbReference>
<dbReference type="InterPro" id="IPR022572">
    <property type="entry name" value="DNA_rep/recomb_RecO_N"/>
</dbReference>
<dbReference type="Pfam" id="PF02565">
    <property type="entry name" value="RecO_C"/>
    <property type="match status" value="1"/>
</dbReference>
<evidence type="ECO:0000256" key="2">
    <source>
        <dbReference type="ARBA" id="ARBA00023172"/>
    </source>
</evidence>
<dbReference type="InterPro" id="IPR012340">
    <property type="entry name" value="NA-bd_OB-fold"/>
</dbReference>
<evidence type="ECO:0000256" key="4">
    <source>
        <dbReference type="HAMAP-Rule" id="MF_00201"/>
    </source>
</evidence>
<dbReference type="Proteomes" id="UP001589607">
    <property type="component" value="Unassembled WGS sequence"/>
</dbReference>
<evidence type="ECO:0000313" key="6">
    <source>
        <dbReference type="EMBL" id="MFB9097271.1"/>
    </source>
</evidence>
<dbReference type="PANTHER" id="PTHR33991:SF1">
    <property type="entry name" value="DNA REPAIR PROTEIN RECO"/>
    <property type="match status" value="1"/>
</dbReference>
<dbReference type="SUPFAM" id="SSF50249">
    <property type="entry name" value="Nucleic acid-binding proteins"/>
    <property type="match status" value="1"/>
</dbReference>
<evidence type="ECO:0000259" key="5">
    <source>
        <dbReference type="Pfam" id="PF11967"/>
    </source>
</evidence>
<feature type="domain" description="DNA replication/recombination mediator RecO N-terminal" evidence="5">
    <location>
        <begin position="1"/>
        <end position="82"/>
    </location>
</feature>